<organism evidence="2 3">
    <name type="scientific">Tectimicrobiota bacterium</name>
    <dbReference type="NCBI Taxonomy" id="2528274"/>
    <lineage>
        <taxon>Bacteria</taxon>
        <taxon>Pseudomonadati</taxon>
        <taxon>Nitrospinota/Tectimicrobiota group</taxon>
        <taxon>Candidatus Tectimicrobiota</taxon>
    </lineage>
</organism>
<gene>
    <name evidence="2" type="ORF">HYY65_06970</name>
</gene>
<feature type="transmembrane region" description="Helical" evidence="1">
    <location>
        <begin position="86"/>
        <end position="103"/>
    </location>
</feature>
<dbReference type="AlphaFoldDB" id="A0A932GP86"/>
<feature type="transmembrane region" description="Helical" evidence="1">
    <location>
        <begin position="115"/>
        <end position="136"/>
    </location>
</feature>
<evidence type="ECO:0000313" key="2">
    <source>
        <dbReference type="EMBL" id="MBI3014788.1"/>
    </source>
</evidence>
<evidence type="ECO:0000256" key="1">
    <source>
        <dbReference type="SAM" id="Phobius"/>
    </source>
</evidence>
<dbReference type="InterPro" id="IPR008910">
    <property type="entry name" value="MSC_TM_helix"/>
</dbReference>
<feature type="transmembrane region" description="Helical" evidence="1">
    <location>
        <begin position="157"/>
        <end position="175"/>
    </location>
</feature>
<reference evidence="2" key="1">
    <citation type="submission" date="2020-07" db="EMBL/GenBank/DDBJ databases">
        <title>Huge and variable diversity of episymbiotic CPR bacteria and DPANN archaea in groundwater ecosystems.</title>
        <authorList>
            <person name="He C.Y."/>
            <person name="Keren R."/>
            <person name="Whittaker M."/>
            <person name="Farag I.F."/>
            <person name="Doudna J."/>
            <person name="Cate J.H.D."/>
            <person name="Banfield J.F."/>
        </authorList>
    </citation>
    <scope>NUCLEOTIDE SEQUENCE</scope>
    <source>
        <strain evidence="2">NC_groundwater_717_Ag_S-0.2um_59_8</strain>
    </source>
</reference>
<evidence type="ECO:0000313" key="3">
    <source>
        <dbReference type="Proteomes" id="UP000741360"/>
    </source>
</evidence>
<dbReference type="Pfam" id="PF05552">
    <property type="entry name" value="MS_channel_1st_1"/>
    <property type="match status" value="2"/>
</dbReference>
<keyword evidence="1" id="KW-0812">Transmembrane</keyword>
<dbReference type="Gene3D" id="1.10.287.1260">
    <property type="match status" value="2"/>
</dbReference>
<sequence>MIDYLSQAASNSLRLFGEKLALFLPNLLVALMIAVVGFLVALLIRYLMIRLLRAGKIDQASQRLGFSDSLLGGAIGEAPSLFLSRLVYWTVLIIFLVAALEALGMKATDRLTSGFFAFLPDLLVAVVILFIGFLLGNFIGRATLIAAVNANLRHSRWIAQGVRVTILAFTVAMALEQLGLARNLIVVAFAITFGGVILALALAFGLGAQDKARAFLEEHFGRGETPHGEKKSGISHL</sequence>
<accession>A0A932GP86</accession>
<dbReference type="Proteomes" id="UP000741360">
    <property type="component" value="Unassembled WGS sequence"/>
</dbReference>
<name>A0A932GP86_UNCTE</name>
<keyword evidence="1" id="KW-1133">Transmembrane helix</keyword>
<dbReference type="EMBL" id="JACPSX010000126">
    <property type="protein sequence ID" value="MBI3014788.1"/>
    <property type="molecule type" value="Genomic_DNA"/>
</dbReference>
<proteinExistence type="predicted"/>
<keyword evidence="1" id="KW-0472">Membrane</keyword>
<feature type="transmembrane region" description="Helical" evidence="1">
    <location>
        <begin position="20"/>
        <end position="44"/>
    </location>
</feature>
<feature type="transmembrane region" description="Helical" evidence="1">
    <location>
        <begin position="181"/>
        <end position="206"/>
    </location>
</feature>
<comment type="caution">
    <text evidence="2">The sequence shown here is derived from an EMBL/GenBank/DDBJ whole genome shotgun (WGS) entry which is preliminary data.</text>
</comment>
<protein>
    <submittedName>
        <fullName evidence="2">Uncharacterized protein</fullName>
    </submittedName>
</protein>